<dbReference type="Gene3D" id="3.40.50.720">
    <property type="entry name" value="NAD(P)-binding Rossmann-like Domain"/>
    <property type="match status" value="1"/>
</dbReference>
<dbReference type="SUPFAM" id="SSF48179">
    <property type="entry name" value="6-phosphogluconate dehydrogenase C-terminal domain-like"/>
    <property type="match status" value="1"/>
</dbReference>
<name>A0A9J6ZMW2_9BACT</name>
<dbReference type="InterPro" id="IPR046826">
    <property type="entry name" value="PDH_N"/>
</dbReference>
<evidence type="ECO:0000313" key="4">
    <source>
        <dbReference type="Proteomes" id="UP001056426"/>
    </source>
</evidence>
<evidence type="ECO:0000259" key="2">
    <source>
        <dbReference type="PROSITE" id="PS51176"/>
    </source>
</evidence>
<dbReference type="Pfam" id="PF02153">
    <property type="entry name" value="PDH_N"/>
    <property type="match status" value="1"/>
</dbReference>
<gene>
    <name evidence="3" type="ORF">M9189_08330</name>
</gene>
<keyword evidence="1" id="KW-0560">Oxidoreductase</keyword>
<dbReference type="InterPro" id="IPR008927">
    <property type="entry name" value="6-PGluconate_DH-like_C_sf"/>
</dbReference>
<dbReference type="GO" id="GO:0006571">
    <property type="term" value="P:tyrosine biosynthetic process"/>
    <property type="evidence" value="ECO:0007669"/>
    <property type="project" value="InterPro"/>
</dbReference>
<organism evidence="3 4">
    <name type="scientific">Xiashengella succiniciproducens</name>
    <dbReference type="NCBI Taxonomy" id="2949635"/>
    <lineage>
        <taxon>Bacteria</taxon>
        <taxon>Pseudomonadati</taxon>
        <taxon>Bacteroidota</taxon>
        <taxon>Bacteroidia</taxon>
        <taxon>Marinilabiliales</taxon>
        <taxon>Marinilabiliaceae</taxon>
        <taxon>Xiashengella</taxon>
    </lineage>
</organism>
<keyword evidence="4" id="KW-1185">Reference proteome</keyword>
<dbReference type="AlphaFoldDB" id="A0A9J6ZMW2"/>
<feature type="domain" description="Prephenate/arogenate dehydrogenase" evidence="2">
    <location>
        <begin position="1"/>
        <end position="258"/>
    </location>
</feature>
<dbReference type="PANTHER" id="PTHR21363">
    <property type="entry name" value="PREPHENATE DEHYDROGENASE"/>
    <property type="match status" value="1"/>
</dbReference>
<dbReference type="GO" id="GO:0070403">
    <property type="term" value="F:NAD+ binding"/>
    <property type="evidence" value="ECO:0007669"/>
    <property type="project" value="InterPro"/>
</dbReference>
<dbReference type="KEGG" id="alkq:M9189_08330"/>
<accession>A0A9J6ZMW2</accession>
<sequence>MKICVLGAGKMGTWLTDALCLQHEVAVYDSNKERLRYVFNTQRLTTFEEIREFAPELLINCVTLKYTIQTFKEVLPYLPESCILSDIASVKTGFHEFYKSTGRRFVSTHPMFGPTFANLKDLSEHHAIIITESDHLGKAFFKDFFGSLKLNIHQYSFDEHDETIAYSLSIPFSSTLVFAACMKKQDAPGTTFRKHMDIAKGLLSEDDYLLTEILFNPYTVGQVEMIRKELKDLLELINARDTDGLLTFINRVRKNVEG</sequence>
<dbReference type="RefSeq" id="WP_250722296.1">
    <property type="nucleotide sequence ID" value="NZ_CP098400.1"/>
</dbReference>
<dbReference type="InterPro" id="IPR003099">
    <property type="entry name" value="Prephen_DH"/>
</dbReference>
<dbReference type="InterPro" id="IPR036291">
    <property type="entry name" value="NAD(P)-bd_dom_sf"/>
</dbReference>
<dbReference type="PROSITE" id="PS51176">
    <property type="entry name" value="PDH_ADH"/>
    <property type="match status" value="1"/>
</dbReference>
<dbReference type="PANTHER" id="PTHR21363:SF0">
    <property type="entry name" value="PREPHENATE DEHYDROGENASE [NADP(+)]"/>
    <property type="match status" value="1"/>
</dbReference>
<dbReference type="EMBL" id="CP098400">
    <property type="protein sequence ID" value="URW78862.1"/>
    <property type="molecule type" value="Genomic_DNA"/>
</dbReference>
<dbReference type="Proteomes" id="UP001056426">
    <property type="component" value="Chromosome"/>
</dbReference>
<protein>
    <submittedName>
        <fullName evidence="3">Prephenate dehydrogenase/arogenate dehydrogenase family protein</fullName>
    </submittedName>
</protein>
<evidence type="ECO:0000313" key="3">
    <source>
        <dbReference type="EMBL" id="URW78862.1"/>
    </source>
</evidence>
<reference evidence="3" key="2">
    <citation type="submission" date="2022-06" db="EMBL/GenBank/DDBJ databases">
        <title>Xiashengella guii gen. nov. sp. nov., a bacterium isolated form anaerobic digestion tank.</title>
        <authorList>
            <person name="Huang H."/>
        </authorList>
    </citation>
    <scope>NUCLEOTIDE SEQUENCE</scope>
    <source>
        <strain evidence="3">Ai-910</strain>
    </source>
</reference>
<dbReference type="SUPFAM" id="SSF51735">
    <property type="entry name" value="NAD(P)-binding Rossmann-fold domains"/>
    <property type="match status" value="1"/>
</dbReference>
<proteinExistence type="predicted"/>
<dbReference type="InterPro" id="IPR050812">
    <property type="entry name" value="Preph/Arog_dehydrog"/>
</dbReference>
<dbReference type="GO" id="GO:0004665">
    <property type="term" value="F:prephenate dehydrogenase (NADP+) activity"/>
    <property type="evidence" value="ECO:0007669"/>
    <property type="project" value="InterPro"/>
</dbReference>
<dbReference type="FunFam" id="3.40.50.720:FF:000232">
    <property type="entry name" value="Prephenate dehydrogenase family protein"/>
    <property type="match status" value="1"/>
</dbReference>
<reference evidence="3" key="1">
    <citation type="submission" date="2022-05" db="EMBL/GenBank/DDBJ databases">
        <authorList>
            <person name="Sun X."/>
        </authorList>
    </citation>
    <scope>NUCLEOTIDE SEQUENCE</scope>
    <source>
        <strain evidence="3">Ai-910</strain>
    </source>
</reference>
<evidence type="ECO:0000256" key="1">
    <source>
        <dbReference type="ARBA" id="ARBA00023002"/>
    </source>
</evidence>
<dbReference type="GO" id="GO:0008977">
    <property type="term" value="F:prephenate dehydrogenase (NAD+) activity"/>
    <property type="evidence" value="ECO:0007669"/>
    <property type="project" value="InterPro"/>
</dbReference>